<feature type="region of interest" description="Disordered" evidence="1">
    <location>
        <begin position="24"/>
        <end position="96"/>
    </location>
</feature>
<accession>A0A9Q3JJF3</accession>
<keyword evidence="3" id="KW-1185">Reference proteome</keyword>
<feature type="compositionally biased region" description="Polar residues" evidence="1">
    <location>
        <begin position="68"/>
        <end position="79"/>
    </location>
</feature>
<evidence type="ECO:0000313" key="3">
    <source>
        <dbReference type="Proteomes" id="UP000765509"/>
    </source>
</evidence>
<proteinExistence type="predicted"/>
<feature type="compositionally biased region" description="Polar residues" evidence="1">
    <location>
        <begin position="33"/>
        <end position="58"/>
    </location>
</feature>
<evidence type="ECO:0000256" key="1">
    <source>
        <dbReference type="SAM" id="MobiDB-lite"/>
    </source>
</evidence>
<comment type="caution">
    <text evidence="2">The sequence shown here is derived from an EMBL/GenBank/DDBJ whole genome shotgun (WGS) entry which is preliminary data.</text>
</comment>
<gene>
    <name evidence="2" type="ORF">O181_103232</name>
</gene>
<organism evidence="2 3">
    <name type="scientific">Austropuccinia psidii MF-1</name>
    <dbReference type="NCBI Taxonomy" id="1389203"/>
    <lineage>
        <taxon>Eukaryota</taxon>
        <taxon>Fungi</taxon>
        <taxon>Dikarya</taxon>
        <taxon>Basidiomycota</taxon>
        <taxon>Pucciniomycotina</taxon>
        <taxon>Pucciniomycetes</taxon>
        <taxon>Pucciniales</taxon>
        <taxon>Sphaerophragmiaceae</taxon>
        <taxon>Austropuccinia</taxon>
    </lineage>
</organism>
<dbReference type="EMBL" id="AVOT02074309">
    <property type="protein sequence ID" value="MBW0563517.1"/>
    <property type="molecule type" value="Genomic_DNA"/>
</dbReference>
<protein>
    <submittedName>
        <fullName evidence="2">Uncharacterized protein</fullName>
    </submittedName>
</protein>
<dbReference type="Proteomes" id="UP000765509">
    <property type="component" value="Unassembled WGS sequence"/>
</dbReference>
<sequence>MSPVYLRNLGIPNNQPEDRQRLLRTRRPGTGHFGNNSAWQDTEGNFTHSANHLSVQQKPQKRALEGYGSSSSAPKTPQRLTPIENGEQEVQPSITLGRTWRKLPEYMSCRDTLQMPYGNHSRMQLQQEVQTT</sequence>
<evidence type="ECO:0000313" key="2">
    <source>
        <dbReference type="EMBL" id="MBW0563517.1"/>
    </source>
</evidence>
<name>A0A9Q3JJF3_9BASI</name>
<dbReference type="AlphaFoldDB" id="A0A9Q3JJF3"/>
<reference evidence="2" key="1">
    <citation type="submission" date="2021-03" db="EMBL/GenBank/DDBJ databases">
        <title>Draft genome sequence of rust myrtle Austropuccinia psidii MF-1, a brazilian biotype.</title>
        <authorList>
            <person name="Quecine M.C."/>
            <person name="Pachon D.M.R."/>
            <person name="Bonatelli M.L."/>
            <person name="Correr F.H."/>
            <person name="Franceschini L.M."/>
            <person name="Leite T.F."/>
            <person name="Margarido G.R.A."/>
            <person name="Almeida C.A."/>
            <person name="Ferrarezi J.A."/>
            <person name="Labate C.A."/>
        </authorList>
    </citation>
    <scope>NUCLEOTIDE SEQUENCE</scope>
    <source>
        <strain evidence="2">MF-1</strain>
    </source>
</reference>